<accession>A0ACB9ZV93</accession>
<sequence>MFFVMGFTLFVVVLFEKRRIFFCHESELISSAKMQNEEGQNMDLYIPRKCSATNRLITSKDHASIQMNLGHLDERGVYTGAFSTFALCGFVRAQGDADSALDRLWQKKKVEVRQQ</sequence>
<evidence type="ECO:0000313" key="2">
    <source>
        <dbReference type="Proteomes" id="UP001060085"/>
    </source>
</evidence>
<dbReference type="Proteomes" id="UP001060085">
    <property type="component" value="Linkage Group LG08"/>
</dbReference>
<protein>
    <submittedName>
        <fullName evidence="1">Uncharacterized protein</fullName>
    </submittedName>
</protein>
<comment type="caution">
    <text evidence="1">The sequence shown here is derived from an EMBL/GenBank/DDBJ whole genome shotgun (WGS) entry which is preliminary data.</text>
</comment>
<dbReference type="EMBL" id="CM044708">
    <property type="protein sequence ID" value="KAI5650741.1"/>
    <property type="molecule type" value="Genomic_DNA"/>
</dbReference>
<organism evidence="1 2">
    <name type="scientific">Catharanthus roseus</name>
    <name type="common">Madagascar periwinkle</name>
    <name type="synonym">Vinca rosea</name>
    <dbReference type="NCBI Taxonomy" id="4058"/>
    <lineage>
        <taxon>Eukaryota</taxon>
        <taxon>Viridiplantae</taxon>
        <taxon>Streptophyta</taxon>
        <taxon>Embryophyta</taxon>
        <taxon>Tracheophyta</taxon>
        <taxon>Spermatophyta</taxon>
        <taxon>Magnoliopsida</taxon>
        <taxon>eudicotyledons</taxon>
        <taxon>Gunneridae</taxon>
        <taxon>Pentapetalae</taxon>
        <taxon>asterids</taxon>
        <taxon>lamiids</taxon>
        <taxon>Gentianales</taxon>
        <taxon>Apocynaceae</taxon>
        <taxon>Rauvolfioideae</taxon>
        <taxon>Vinceae</taxon>
        <taxon>Catharanthinae</taxon>
        <taxon>Catharanthus</taxon>
    </lineage>
</organism>
<name>A0ACB9ZV93_CATRO</name>
<proteinExistence type="predicted"/>
<evidence type="ECO:0000313" key="1">
    <source>
        <dbReference type="EMBL" id="KAI5650741.1"/>
    </source>
</evidence>
<gene>
    <name evidence="1" type="ORF">M9H77_36746</name>
</gene>
<reference evidence="2" key="1">
    <citation type="journal article" date="2023" name="Nat. Plants">
        <title>Single-cell RNA sequencing provides a high-resolution roadmap for understanding the multicellular compartmentation of specialized metabolism.</title>
        <authorList>
            <person name="Sun S."/>
            <person name="Shen X."/>
            <person name="Li Y."/>
            <person name="Li Y."/>
            <person name="Wang S."/>
            <person name="Li R."/>
            <person name="Zhang H."/>
            <person name="Shen G."/>
            <person name="Guo B."/>
            <person name="Wei J."/>
            <person name="Xu J."/>
            <person name="St-Pierre B."/>
            <person name="Chen S."/>
            <person name="Sun C."/>
        </authorList>
    </citation>
    <scope>NUCLEOTIDE SEQUENCE [LARGE SCALE GENOMIC DNA]</scope>
</reference>
<keyword evidence="2" id="KW-1185">Reference proteome</keyword>